<reference evidence="1 2" key="1">
    <citation type="journal article" date="2020" name="Nature">
        <title>Six reference-quality genomes reveal evolution of bat adaptations.</title>
        <authorList>
            <person name="Jebb D."/>
            <person name="Huang Z."/>
            <person name="Pippel M."/>
            <person name="Hughes G.M."/>
            <person name="Lavrichenko K."/>
            <person name="Devanna P."/>
            <person name="Winkler S."/>
            <person name="Jermiin L.S."/>
            <person name="Skirmuntt E.C."/>
            <person name="Katzourakis A."/>
            <person name="Burkitt-Gray L."/>
            <person name="Ray D.A."/>
            <person name="Sullivan K.A.M."/>
            <person name="Roscito J.G."/>
            <person name="Kirilenko B.M."/>
            <person name="Davalos L.M."/>
            <person name="Corthals A.P."/>
            <person name="Power M.L."/>
            <person name="Jones G."/>
            <person name="Ransome R.D."/>
            <person name="Dechmann D.K.N."/>
            <person name="Locatelli A.G."/>
            <person name="Puechmaille S.J."/>
            <person name="Fedrigo O."/>
            <person name="Jarvis E.D."/>
            <person name="Hiller M."/>
            <person name="Vernes S.C."/>
            <person name="Myers E.W."/>
            <person name="Teeling E.C."/>
        </authorList>
    </citation>
    <scope>NUCLEOTIDE SEQUENCE [LARGE SCALE GENOMIC DNA]</scope>
    <source>
        <strain evidence="1">MMolMol1</strain>
        <tissue evidence="1">Muscle</tissue>
    </source>
</reference>
<dbReference type="EMBL" id="JACASF010000018">
    <property type="protein sequence ID" value="KAF6420642.1"/>
    <property type="molecule type" value="Genomic_DNA"/>
</dbReference>
<protein>
    <submittedName>
        <fullName evidence="1">Uncharacterized protein</fullName>
    </submittedName>
</protein>
<proteinExistence type="predicted"/>
<sequence length="178" mass="19233">MGRRRAGTRLRLGGLSPKKCPQLGLPGLASPSGQPHLCSRGAPPWLSPSTCVPSPDMPPGQDNGLGTVLGHDLCGVGLRPPWGHSWGQTREDSLPQQLGLGLVLAAQGWAHFPPPPECPPASLLPPSSRHRASLGRRPEAGAVPHLYFILLIYFCPHPRTFFHFCLVRVRGRERETST</sequence>
<dbReference type="InParanoid" id="A0A7J8DCH9"/>
<name>A0A7J8DCH9_MOLMO</name>
<keyword evidence="2" id="KW-1185">Reference proteome</keyword>
<evidence type="ECO:0000313" key="2">
    <source>
        <dbReference type="Proteomes" id="UP000550707"/>
    </source>
</evidence>
<comment type="caution">
    <text evidence="1">The sequence shown here is derived from an EMBL/GenBank/DDBJ whole genome shotgun (WGS) entry which is preliminary data.</text>
</comment>
<organism evidence="1 2">
    <name type="scientific">Molossus molossus</name>
    <name type="common">Pallas' mastiff bat</name>
    <name type="synonym">Vespertilio molossus</name>
    <dbReference type="NCBI Taxonomy" id="27622"/>
    <lineage>
        <taxon>Eukaryota</taxon>
        <taxon>Metazoa</taxon>
        <taxon>Chordata</taxon>
        <taxon>Craniata</taxon>
        <taxon>Vertebrata</taxon>
        <taxon>Euteleostomi</taxon>
        <taxon>Mammalia</taxon>
        <taxon>Eutheria</taxon>
        <taxon>Laurasiatheria</taxon>
        <taxon>Chiroptera</taxon>
        <taxon>Yangochiroptera</taxon>
        <taxon>Molossidae</taxon>
        <taxon>Molossus</taxon>
    </lineage>
</organism>
<evidence type="ECO:0000313" key="1">
    <source>
        <dbReference type="EMBL" id="KAF6420642.1"/>
    </source>
</evidence>
<dbReference type="AlphaFoldDB" id="A0A7J8DCH9"/>
<accession>A0A7J8DCH9</accession>
<gene>
    <name evidence="1" type="ORF">HJG59_009371</name>
</gene>
<dbReference type="Proteomes" id="UP000550707">
    <property type="component" value="Unassembled WGS sequence"/>
</dbReference>